<keyword evidence="9" id="KW-1185">Reference proteome</keyword>
<keyword evidence="2 6" id="KW-1003">Cell membrane</keyword>
<evidence type="ECO:0000256" key="1">
    <source>
        <dbReference type="ARBA" id="ARBA00004651"/>
    </source>
</evidence>
<proteinExistence type="inferred from homology"/>
<evidence type="ECO:0000256" key="5">
    <source>
        <dbReference type="ARBA" id="ARBA00023136"/>
    </source>
</evidence>
<feature type="domain" description="VTT" evidence="7">
    <location>
        <begin position="77"/>
        <end position="191"/>
    </location>
</feature>
<evidence type="ECO:0000256" key="2">
    <source>
        <dbReference type="ARBA" id="ARBA00022475"/>
    </source>
</evidence>
<feature type="transmembrane region" description="Helical" evidence="6">
    <location>
        <begin position="90"/>
        <end position="113"/>
    </location>
</feature>
<dbReference type="InterPro" id="IPR032816">
    <property type="entry name" value="VTT_dom"/>
</dbReference>
<reference evidence="8 9" key="1">
    <citation type="submission" date="2014-12" db="EMBL/GenBank/DDBJ databases">
        <title>Draft genome sequences of 29 type strains of Enterococci.</title>
        <authorList>
            <person name="Zhong Z."/>
            <person name="Sun Z."/>
            <person name="Liu W."/>
            <person name="Zhang W."/>
            <person name="Zhang H."/>
        </authorList>
    </citation>
    <scope>NUCLEOTIDE SEQUENCE [LARGE SCALE GENOMIC DNA]</scope>
    <source>
        <strain evidence="8 9">DSM 17122</strain>
    </source>
</reference>
<feature type="transmembrane region" description="Helical" evidence="6">
    <location>
        <begin position="141"/>
        <end position="159"/>
    </location>
</feature>
<dbReference type="AlphaFoldDB" id="A0A1L8TMQ7"/>
<dbReference type="Proteomes" id="UP000182077">
    <property type="component" value="Unassembled WGS sequence"/>
</dbReference>
<evidence type="ECO:0000256" key="6">
    <source>
        <dbReference type="RuleBase" id="RU366058"/>
    </source>
</evidence>
<accession>A0A1L8TMQ7</accession>
<organism evidence="8 9">
    <name type="scientific">Enterococcus hermanniensis</name>
    <dbReference type="NCBI Taxonomy" id="249189"/>
    <lineage>
        <taxon>Bacteria</taxon>
        <taxon>Bacillati</taxon>
        <taxon>Bacillota</taxon>
        <taxon>Bacilli</taxon>
        <taxon>Lactobacillales</taxon>
        <taxon>Enterococcaceae</taxon>
        <taxon>Enterococcus</taxon>
    </lineage>
</organism>
<dbReference type="Pfam" id="PF09335">
    <property type="entry name" value="VTT_dom"/>
    <property type="match status" value="1"/>
</dbReference>
<feature type="transmembrane region" description="Helical" evidence="6">
    <location>
        <begin position="12"/>
        <end position="30"/>
    </location>
</feature>
<comment type="caution">
    <text evidence="8">The sequence shown here is derived from an EMBL/GenBank/DDBJ whole genome shotgun (WGS) entry which is preliminary data.</text>
</comment>
<keyword evidence="4 6" id="KW-1133">Transmembrane helix</keyword>
<gene>
    <name evidence="8" type="ORF">RV04_GL001898</name>
</gene>
<evidence type="ECO:0000259" key="7">
    <source>
        <dbReference type="Pfam" id="PF09335"/>
    </source>
</evidence>
<comment type="subcellular location">
    <subcellularLocation>
        <location evidence="1 6">Cell membrane</location>
        <topology evidence="1 6">Multi-pass membrane protein</topology>
    </subcellularLocation>
</comment>
<comment type="similarity">
    <text evidence="6">Belongs to the TVP38/TMEM64 family.</text>
</comment>
<evidence type="ECO:0000313" key="9">
    <source>
        <dbReference type="Proteomes" id="UP000182077"/>
    </source>
</evidence>
<evidence type="ECO:0000256" key="3">
    <source>
        <dbReference type="ARBA" id="ARBA00022692"/>
    </source>
</evidence>
<sequence length="228" mass="25056">MNELNKKRVKTLLIVFGILLMIILGYHLYLQYQQDIHLFIDPKTSKARFVKEVQSHGMLSALLLIGLTTMMCAVPGVPTSVVGVISGLSFGPLLGSIINILGNTIGNTIAIYCMSKFKLFDKKEQSNHWIQSITELKHPRIGLMLGYMVPVIPSSVINITAEALKLPLKEILLSIVIGVIPSSILYACGGDTLIQGISKPTIILVIGIIVLISLIVVIYKKEKKKLHL</sequence>
<feature type="transmembrane region" description="Helical" evidence="6">
    <location>
        <begin position="201"/>
        <end position="219"/>
    </location>
</feature>
<dbReference type="PANTHER" id="PTHR12677">
    <property type="entry name" value="GOLGI APPARATUS MEMBRANE PROTEIN TVP38-RELATED"/>
    <property type="match status" value="1"/>
</dbReference>
<feature type="transmembrane region" description="Helical" evidence="6">
    <location>
        <begin position="58"/>
        <end position="78"/>
    </location>
</feature>
<feature type="transmembrane region" description="Helical" evidence="6">
    <location>
        <begin position="171"/>
        <end position="189"/>
    </location>
</feature>
<dbReference type="PANTHER" id="PTHR12677:SF59">
    <property type="entry name" value="GOLGI APPARATUS MEMBRANE PROTEIN TVP38-RELATED"/>
    <property type="match status" value="1"/>
</dbReference>
<dbReference type="EMBL" id="JXKQ01000005">
    <property type="protein sequence ID" value="OJG45609.1"/>
    <property type="molecule type" value="Genomic_DNA"/>
</dbReference>
<dbReference type="GO" id="GO:0005886">
    <property type="term" value="C:plasma membrane"/>
    <property type="evidence" value="ECO:0007669"/>
    <property type="project" value="UniProtKB-SubCell"/>
</dbReference>
<protein>
    <recommendedName>
        <fullName evidence="6">TVP38/TMEM64 family membrane protein</fullName>
    </recommendedName>
</protein>
<evidence type="ECO:0000256" key="4">
    <source>
        <dbReference type="ARBA" id="ARBA00022989"/>
    </source>
</evidence>
<name>A0A1L8TMQ7_9ENTE</name>
<keyword evidence="3 6" id="KW-0812">Transmembrane</keyword>
<dbReference type="STRING" id="249189.RV04_GL001898"/>
<dbReference type="InterPro" id="IPR015414">
    <property type="entry name" value="TMEM64"/>
</dbReference>
<keyword evidence="5 6" id="KW-0472">Membrane</keyword>
<evidence type="ECO:0000313" key="8">
    <source>
        <dbReference type="EMBL" id="OJG45609.1"/>
    </source>
</evidence>